<sequence length="257" mass="29412">MSNTSLEKIGCFNTILDPYNGITIESKDLPLNEEEFETNLNLLIENVKNRRFLIWIYIDIKKSDFIPVAIKKGFIFHSCDEEYILVVKRLKENSVIPTASNHTLGVGAIVINDKNELLVIKERVSSIGYKIPGGHIDDAEMITTALEREVLEETGIIVEFESIISLGHFYPHQFHKSNLYILCTAIPKSSEINIQDCHEVIDAKWVDVNEYLNDEEVLDYSKAIVMSAIKSKGFRRANQETLCHIKKDFELFFPIES</sequence>
<proteinExistence type="predicted"/>
<dbReference type="Pfam" id="PF00293">
    <property type="entry name" value="NUDIX"/>
    <property type="match status" value="1"/>
</dbReference>
<dbReference type="PANTHER" id="PTHR13994:SF13">
    <property type="entry name" value="FI03680P"/>
    <property type="match status" value="1"/>
</dbReference>
<dbReference type="Gene3D" id="3.90.79.10">
    <property type="entry name" value="Nucleoside Triphosphate Pyrophosphohydrolase"/>
    <property type="match status" value="1"/>
</dbReference>
<dbReference type="RefSeq" id="WP_118887275.1">
    <property type="nucleotide sequence ID" value="NZ_CP032100.1"/>
</dbReference>
<dbReference type="Gene3D" id="3.40.630.30">
    <property type="match status" value="1"/>
</dbReference>
<dbReference type="KEGG" id="asui:ASUIS_2283"/>
<protein>
    <submittedName>
        <fullName evidence="3">Nudix domain-containing protein</fullName>
    </submittedName>
</protein>
<dbReference type="PROSITE" id="PS51462">
    <property type="entry name" value="NUDIX"/>
    <property type="match status" value="1"/>
</dbReference>
<dbReference type="Pfam" id="PF18290">
    <property type="entry name" value="Nudix_hydro"/>
    <property type="match status" value="1"/>
</dbReference>
<dbReference type="PROSITE" id="PS00893">
    <property type="entry name" value="NUDIX_BOX"/>
    <property type="match status" value="1"/>
</dbReference>
<evidence type="ECO:0000259" key="2">
    <source>
        <dbReference type="PROSITE" id="PS51462"/>
    </source>
</evidence>
<dbReference type="InterPro" id="IPR003293">
    <property type="entry name" value="Nudix_hydrolase6-like"/>
</dbReference>
<evidence type="ECO:0000256" key="1">
    <source>
        <dbReference type="ARBA" id="ARBA00022801"/>
    </source>
</evidence>
<name>A0AAD0SSE9_9BACT</name>
<reference evidence="3 4" key="1">
    <citation type="submission" date="2018-08" db="EMBL/GenBank/DDBJ databases">
        <title>Complete genome of the Arcobacter suis type strain LMG 26152.</title>
        <authorList>
            <person name="Miller W.G."/>
            <person name="Yee E."/>
            <person name="Bono J.L."/>
        </authorList>
    </citation>
    <scope>NUCLEOTIDE SEQUENCE [LARGE SCALE GENOMIC DNA]</scope>
    <source>
        <strain evidence="3 4">CECT 7833</strain>
    </source>
</reference>
<evidence type="ECO:0000313" key="3">
    <source>
        <dbReference type="EMBL" id="AXX90701.1"/>
    </source>
</evidence>
<evidence type="ECO:0000313" key="4">
    <source>
        <dbReference type="Proteomes" id="UP000263040"/>
    </source>
</evidence>
<dbReference type="AlphaFoldDB" id="A0AAD0SSE9"/>
<accession>A0AAD0SSE9</accession>
<dbReference type="PANTHER" id="PTHR13994">
    <property type="entry name" value="NUDIX HYDROLASE RELATED"/>
    <property type="match status" value="1"/>
</dbReference>
<organism evidence="3 4">
    <name type="scientific">Arcobacter suis CECT 7833</name>
    <dbReference type="NCBI Taxonomy" id="663365"/>
    <lineage>
        <taxon>Bacteria</taxon>
        <taxon>Pseudomonadati</taxon>
        <taxon>Campylobacterota</taxon>
        <taxon>Epsilonproteobacteria</taxon>
        <taxon>Campylobacterales</taxon>
        <taxon>Arcobacteraceae</taxon>
        <taxon>Arcobacter</taxon>
    </lineage>
</organism>
<gene>
    <name evidence="3" type="ORF">ASUIS_2283</name>
</gene>
<dbReference type="InterPro" id="IPR000086">
    <property type="entry name" value="NUDIX_hydrolase_dom"/>
</dbReference>
<dbReference type="GO" id="GO:0035529">
    <property type="term" value="F:NADH pyrophosphatase activity"/>
    <property type="evidence" value="ECO:0007669"/>
    <property type="project" value="TreeGrafter"/>
</dbReference>
<dbReference type="GO" id="GO:0047631">
    <property type="term" value="F:ADP-ribose diphosphatase activity"/>
    <property type="evidence" value="ECO:0007669"/>
    <property type="project" value="TreeGrafter"/>
</dbReference>
<dbReference type="InterPro" id="IPR020084">
    <property type="entry name" value="NUDIX_hydrolase_CS"/>
</dbReference>
<dbReference type="Proteomes" id="UP000263040">
    <property type="component" value="Chromosome"/>
</dbReference>
<dbReference type="GO" id="GO:0051287">
    <property type="term" value="F:NAD binding"/>
    <property type="evidence" value="ECO:0007669"/>
    <property type="project" value="TreeGrafter"/>
</dbReference>
<dbReference type="SUPFAM" id="SSF55811">
    <property type="entry name" value="Nudix"/>
    <property type="match status" value="1"/>
</dbReference>
<keyword evidence="1" id="KW-0378">Hydrolase</keyword>
<keyword evidence="4" id="KW-1185">Reference proteome</keyword>
<dbReference type="InterPro" id="IPR040618">
    <property type="entry name" value="Pre-Nudix"/>
</dbReference>
<dbReference type="EMBL" id="CP032100">
    <property type="protein sequence ID" value="AXX90701.1"/>
    <property type="molecule type" value="Genomic_DNA"/>
</dbReference>
<feature type="domain" description="Nudix hydrolase" evidence="2">
    <location>
        <begin position="101"/>
        <end position="230"/>
    </location>
</feature>
<dbReference type="InterPro" id="IPR015797">
    <property type="entry name" value="NUDIX_hydrolase-like_dom_sf"/>
</dbReference>
<dbReference type="CDD" id="cd04670">
    <property type="entry name" value="NUDIX_ASFGF2_Nudt6"/>
    <property type="match status" value="1"/>
</dbReference>